<name>D0MGF0_RHOM4</name>
<dbReference type="Proteomes" id="UP000002221">
    <property type="component" value="Chromosome"/>
</dbReference>
<dbReference type="HOGENOM" id="CLU_144811_2_2_10"/>
<evidence type="ECO:0000313" key="3">
    <source>
        <dbReference type="Proteomes" id="UP000002221"/>
    </source>
</evidence>
<reference evidence="2 3" key="1">
    <citation type="journal article" date="2009" name="Stand. Genomic Sci.">
        <title>Complete genome sequence of Rhodothermus marinus type strain (R-10).</title>
        <authorList>
            <person name="Nolan M."/>
            <person name="Tindall B.J."/>
            <person name="Pomrenke H."/>
            <person name="Lapidus A."/>
            <person name="Copeland A."/>
            <person name="Glavina Del Rio T."/>
            <person name="Lucas S."/>
            <person name="Chen F."/>
            <person name="Tice H."/>
            <person name="Cheng J.F."/>
            <person name="Saunders E."/>
            <person name="Han C."/>
            <person name="Bruce D."/>
            <person name="Goodwin L."/>
            <person name="Chain P."/>
            <person name="Pitluck S."/>
            <person name="Ovchinikova G."/>
            <person name="Pati A."/>
            <person name="Ivanova N."/>
            <person name="Mavromatis K."/>
            <person name="Chen A."/>
            <person name="Palaniappan K."/>
            <person name="Land M."/>
            <person name="Hauser L."/>
            <person name="Chang Y.J."/>
            <person name="Jeffries C.D."/>
            <person name="Brettin T."/>
            <person name="Goker M."/>
            <person name="Bristow J."/>
            <person name="Eisen J.A."/>
            <person name="Markowitz V."/>
            <person name="Hugenholtz P."/>
            <person name="Kyrpides N.C."/>
            <person name="Klenk H.P."/>
            <person name="Detter J.C."/>
        </authorList>
    </citation>
    <scope>NUCLEOTIDE SEQUENCE [LARGE SCALE GENOMIC DNA]</scope>
    <source>
        <strain evidence="3">ATCC 43812 / DSM 4252 / R-10</strain>
    </source>
</reference>
<dbReference type="RefSeq" id="WP_012843318.1">
    <property type="nucleotide sequence ID" value="NC_013501.1"/>
</dbReference>
<accession>D0MGF0</accession>
<dbReference type="PANTHER" id="PTHR33383">
    <property type="entry name" value="MEMBRANE PROTEIN INSERTION EFFICIENCY FACTOR-RELATED"/>
    <property type="match status" value="1"/>
</dbReference>
<dbReference type="SMART" id="SM01234">
    <property type="entry name" value="Haemolytic"/>
    <property type="match status" value="1"/>
</dbReference>
<evidence type="ECO:0000313" key="2">
    <source>
        <dbReference type="EMBL" id="ACY47706.1"/>
    </source>
</evidence>
<proteinExistence type="inferred from homology"/>
<dbReference type="STRING" id="518766.Rmar_0809"/>
<protein>
    <recommendedName>
        <fullName evidence="1">Putative membrane protein insertion efficiency factor</fullName>
    </recommendedName>
</protein>
<dbReference type="Pfam" id="PF01809">
    <property type="entry name" value="YidD"/>
    <property type="match status" value="1"/>
</dbReference>
<keyword evidence="1" id="KW-1003">Cell membrane</keyword>
<dbReference type="InterPro" id="IPR002696">
    <property type="entry name" value="Membr_insert_effic_factor_YidD"/>
</dbReference>
<evidence type="ECO:0000256" key="1">
    <source>
        <dbReference type="HAMAP-Rule" id="MF_00386"/>
    </source>
</evidence>
<gene>
    <name evidence="2" type="ordered locus">Rmar_0809</name>
</gene>
<dbReference type="GO" id="GO:0005886">
    <property type="term" value="C:plasma membrane"/>
    <property type="evidence" value="ECO:0007669"/>
    <property type="project" value="UniProtKB-SubCell"/>
</dbReference>
<comment type="subcellular location">
    <subcellularLocation>
        <location evidence="1">Cell inner membrane</location>
        <topology evidence="1">Peripheral membrane protein</topology>
        <orientation evidence="1">Cytoplasmic side</orientation>
    </subcellularLocation>
</comment>
<comment type="function">
    <text evidence="1">Could be involved in insertion of integral membrane proteins into the membrane.</text>
</comment>
<dbReference type="PANTHER" id="PTHR33383:SF1">
    <property type="entry name" value="MEMBRANE PROTEIN INSERTION EFFICIENCY FACTOR-RELATED"/>
    <property type="match status" value="1"/>
</dbReference>
<sequence length="98" mass="11385">MQVLRAIGRFLWTLPRRLLIGLVRGYQLIISPHLPDTCRYTPSCSHYAIEAFQKYGAVRGLILTLWRLARCHPWGGYGYDPPRWFGEPRPESPNPEHP</sequence>
<comment type="similarity">
    <text evidence="1">Belongs to the UPF0161 family.</text>
</comment>
<keyword evidence="1" id="KW-0472">Membrane</keyword>
<dbReference type="eggNOG" id="COG0759">
    <property type="taxonomic scope" value="Bacteria"/>
</dbReference>
<dbReference type="EMBL" id="CP001807">
    <property type="protein sequence ID" value="ACY47706.1"/>
    <property type="molecule type" value="Genomic_DNA"/>
</dbReference>
<dbReference type="OrthoDB" id="9801753at2"/>
<dbReference type="KEGG" id="rmr:Rmar_0809"/>
<dbReference type="AlphaFoldDB" id="D0MGF0"/>
<dbReference type="NCBIfam" id="TIGR00278">
    <property type="entry name" value="membrane protein insertion efficiency factor YidD"/>
    <property type="match status" value="1"/>
</dbReference>
<organism evidence="2 3">
    <name type="scientific">Rhodothermus marinus (strain ATCC 43812 / DSM 4252 / R-10)</name>
    <name type="common">Rhodothermus obamensis</name>
    <dbReference type="NCBI Taxonomy" id="518766"/>
    <lineage>
        <taxon>Bacteria</taxon>
        <taxon>Pseudomonadati</taxon>
        <taxon>Rhodothermota</taxon>
        <taxon>Rhodothermia</taxon>
        <taxon>Rhodothermales</taxon>
        <taxon>Rhodothermaceae</taxon>
        <taxon>Rhodothermus</taxon>
    </lineage>
</organism>
<keyword evidence="1" id="KW-0997">Cell inner membrane</keyword>
<dbReference type="HAMAP" id="MF_00386">
    <property type="entry name" value="UPF0161_YidD"/>
    <property type="match status" value="1"/>
</dbReference>
<keyword evidence="3" id="KW-1185">Reference proteome</keyword>